<evidence type="ECO:0000259" key="1">
    <source>
        <dbReference type="PROSITE" id="PS50181"/>
    </source>
</evidence>
<evidence type="ECO:0000313" key="2">
    <source>
        <dbReference type="EMBL" id="TRY70926.1"/>
    </source>
</evidence>
<dbReference type="AlphaFoldDB" id="A0A553NZQ9"/>
<proteinExistence type="predicted"/>
<comment type="caution">
    <text evidence="2">The sequence shown here is derived from an EMBL/GenBank/DDBJ whole genome shotgun (WGS) entry which is preliminary data.</text>
</comment>
<gene>
    <name evidence="2" type="ORF">TCAL_16387</name>
</gene>
<dbReference type="PROSITE" id="PS50181">
    <property type="entry name" value="FBOX"/>
    <property type="match status" value="1"/>
</dbReference>
<dbReference type="Gene3D" id="1.20.1280.50">
    <property type="match status" value="1"/>
</dbReference>
<evidence type="ECO:0000313" key="3">
    <source>
        <dbReference type="Proteomes" id="UP000318571"/>
    </source>
</evidence>
<name>A0A553NZQ9_TIGCA</name>
<feature type="domain" description="F-box" evidence="1">
    <location>
        <begin position="166"/>
        <end position="212"/>
    </location>
</feature>
<keyword evidence="3" id="KW-1185">Reference proteome</keyword>
<dbReference type="GO" id="GO:0019901">
    <property type="term" value="F:protein kinase binding"/>
    <property type="evidence" value="ECO:0007669"/>
    <property type="project" value="InterPro"/>
</dbReference>
<reference evidence="2 3" key="1">
    <citation type="journal article" date="2018" name="Nat. Ecol. Evol.">
        <title>Genomic signatures of mitonuclear coevolution across populations of Tigriopus californicus.</title>
        <authorList>
            <person name="Barreto F.S."/>
            <person name="Watson E.T."/>
            <person name="Lima T.G."/>
            <person name="Willett C.S."/>
            <person name="Edmands S."/>
            <person name="Li W."/>
            <person name="Burton R.S."/>
        </authorList>
    </citation>
    <scope>NUCLEOTIDE SEQUENCE [LARGE SCALE GENOMIC DNA]</scope>
    <source>
        <strain evidence="2 3">San Diego</strain>
    </source>
</reference>
<dbReference type="InterPro" id="IPR036047">
    <property type="entry name" value="F-box-like_dom_sf"/>
</dbReference>
<sequence>MTASLANCQRSYRLGDEPALVPNSFQIKLLGLPSSSSTWDYLAPIWSQLMEEVGFVQVQPIAPPSGAVAARTSLASERFRLPEVDCPVQVQWMALGPTLMVHGTYQALSRSLTFSWQWPPGLAVVTLTPLGPRFRKLDELSRAFKNAIAWPLLITCRSDLRLPLPPHTWANLPPEIIWAVLRYLDWQSVGRWEQTCRRSRDFALDANIWAHLFTRDFPNKKRPATSTPVQWKQAYRKARQ</sequence>
<dbReference type="Pfam" id="PF12937">
    <property type="entry name" value="F-box-like"/>
    <property type="match status" value="1"/>
</dbReference>
<dbReference type="InterPro" id="IPR001810">
    <property type="entry name" value="F-box_dom"/>
</dbReference>
<dbReference type="Gene3D" id="3.40.1000.30">
    <property type="match status" value="1"/>
</dbReference>
<dbReference type="GO" id="GO:1903599">
    <property type="term" value="P:positive regulation of autophagy of mitochondrion"/>
    <property type="evidence" value="ECO:0007669"/>
    <property type="project" value="TreeGrafter"/>
</dbReference>
<dbReference type="OrthoDB" id="101791at2759"/>
<dbReference type="InterPro" id="IPR047118">
    <property type="entry name" value="Fbxo7"/>
</dbReference>
<dbReference type="EMBL" id="VCGU01000009">
    <property type="protein sequence ID" value="TRY70926.1"/>
    <property type="molecule type" value="Genomic_DNA"/>
</dbReference>
<dbReference type="STRING" id="6832.A0A553NZQ9"/>
<dbReference type="PANTHER" id="PTHR15537">
    <property type="entry name" value="F-BOX ONLY PROTEIN 7"/>
    <property type="match status" value="1"/>
</dbReference>
<protein>
    <recommendedName>
        <fullName evidence="1">F-box domain-containing protein</fullName>
    </recommendedName>
</protein>
<dbReference type="Proteomes" id="UP000318571">
    <property type="component" value="Chromosome 9"/>
</dbReference>
<organism evidence="2 3">
    <name type="scientific">Tigriopus californicus</name>
    <name type="common">Marine copepod</name>
    <dbReference type="NCBI Taxonomy" id="6832"/>
    <lineage>
        <taxon>Eukaryota</taxon>
        <taxon>Metazoa</taxon>
        <taxon>Ecdysozoa</taxon>
        <taxon>Arthropoda</taxon>
        <taxon>Crustacea</taxon>
        <taxon>Multicrustacea</taxon>
        <taxon>Hexanauplia</taxon>
        <taxon>Copepoda</taxon>
        <taxon>Harpacticoida</taxon>
        <taxon>Harpacticidae</taxon>
        <taxon>Tigriopus</taxon>
    </lineage>
</organism>
<accession>A0A553NZQ9</accession>
<dbReference type="SUPFAM" id="SSF81383">
    <property type="entry name" value="F-box domain"/>
    <property type="match status" value="1"/>
</dbReference>
<dbReference type="PANTHER" id="PTHR15537:SF2">
    <property type="entry name" value="F-BOX ONLY PROTEIN 7"/>
    <property type="match status" value="1"/>
</dbReference>